<dbReference type="Gene3D" id="3.40.50.12780">
    <property type="entry name" value="N-terminal domain of ligase-like"/>
    <property type="match status" value="1"/>
</dbReference>
<evidence type="ECO:0000256" key="1">
    <source>
        <dbReference type="ARBA" id="ARBA00006432"/>
    </source>
</evidence>
<keyword evidence="4" id="KW-0813">Transport</keyword>
<dbReference type="Proteomes" id="UP000314294">
    <property type="component" value="Unassembled WGS sequence"/>
</dbReference>
<evidence type="ECO:0000256" key="2">
    <source>
        <dbReference type="ARBA" id="ARBA00022598"/>
    </source>
</evidence>
<organism evidence="11 12">
    <name type="scientific">Liparis tanakae</name>
    <name type="common">Tanaka's snailfish</name>
    <dbReference type="NCBI Taxonomy" id="230148"/>
    <lineage>
        <taxon>Eukaryota</taxon>
        <taxon>Metazoa</taxon>
        <taxon>Chordata</taxon>
        <taxon>Craniata</taxon>
        <taxon>Vertebrata</taxon>
        <taxon>Euteleostomi</taxon>
        <taxon>Actinopterygii</taxon>
        <taxon>Neopterygii</taxon>
        <taxon>Teleostei</taxon>
        <taxon>Neoteleostei</taxon>
        <taxon>Acanthomorphata</taxon>
        <taxon>Eupercaria</taxon>
        <taxon>Perciformes</taxon>
        <taxon>Cottioidei</taxon>
        <taxon>Cottales</taxon>
        <taxon>Liparidae</taxon>
        <taxon>Liparis</taxon>
    </lineage>
</organism>
<keyword evidence="12" id="KW-1185">Reference proteome</keyword>
<dbReference type="PANTHER" id="PTHR43107">
    <property type="entry name" value="LONG-CHAIN FATTY ACID TRANSPORT PROTEIN"/>
    <property type="match status" value="1"/>
</dbReference>
<keyword evidence="3" id="KW-0443">Lipid metabolism</keyword>
<reference evidence="11 12" key="1">
    <citation type="submission" date="2019-03" db="EMBL/GenBank/DDBJ databases">
        <title>First draft genome of Liparis tanakae, snailfish: a comprehensive survey of snailfish specific genes.</title>
        <authorList>
            <person name="Kim W."/>
            <person name="Song I."/>
            <person name="Jeong J.-H."/>
            <person name="Kim D."/>
            <person name="Kim S."/>
            <person name="Ryu S."/>
            <person name="Song J.Y."/>
            <person name="Lee S.K."/>
        </authorList>
    </citation>
    <scope>NUCLEOTIDE SEQUENCE [LARGE SCALE GENOMIC DNA]</scope>
    <source>
        <tissue evidence="11">Muscle</tissue>
    </source>
</reference>
<proteinExistence type="inferred from homology"/>
<keyword evidence="4" id="KW-0445">Lipid transport</keyword>
<dbReference type="AlphaFoldDB" id="A0A4Z2JAH1"/>
<protein>
    <recommendedName>
        <fullName evidence="5">long-chain-fatty-acid--CoA ligase</fullName>
        <ecNumber evidence="5">6.2.1.3</ecNumber>
    </recommendedName>
    <alternativeName>
        <fullName evidence="7">Long-chain-fatty-acid--CoA ligase</fullName>
    </alternativeName>
</protein>
<name>A0A4Z2JAH1_9TELE</name>
<dbReference type="PANTHER" id="PTHR43107:SF4">
    <property type="entry name" value="LONG-CHAIN FATTY ACID TRANSPORT PROTEIN 2"/>
    <property type="match status" value="1"/>
</dbReference>
<dbReference type="Gene3D" id="3.30.300.30">
    <property type="match status" value="1"/>
</dbReference>
<accession>A0A4Z2JAH1</accession>
<evidence type="ECO:0000256" key="7">
    <source>
        <dbReference type="ARBA" id="ARBA00041297"/>
    </source>
</evidence>
<comment type="similarity">
    <text evidence="1">Belongs to the ATP-dependent AMP-binding enzyme family.</text>
</comment>
<gene>
    <name evidence="11" type="primary">SLC27A2_0</name>
    <name evidence="11" type="ORF">EYF80_002865</name>
</gene>
<dbReference type="Pfam" id="PF13193">
    <property type="entry name" value="AMP-binding_C"/>
    <property type="match status" value="1"/>
</dbReference>
<feature type="domain" description="AMP-binding enzyme C-terminal" evidence="10">
    <location>
        <begin position="252"/>
        <end position="325"/>
    </location>
</feature>
<dbReference type="EC" id="6.2.1.3" evidence="5"/>
<evidence type="ECO:0000256" key="4">
    <source>
        <dbReference type="ARBA" id="ARBA00023055"/>
    </source>
</evidence>
<evidence type="ECO:0000256" key="6">
    <source>
        <dbReference type="ARBA" id="ARBA00036527"/>
    </source>
</evidence>
<feature type="domain" description="AMP-dependent synthetase/ligase" evidence="9">
    <location>
        <begin position="12"/>
        <end position="150"/>
    </location>
</feature>
<dbReference type="InterPro" id="IPR025110">
    <property type="entry name" value="AMP-bd_C"/>
</dbReference>
<evidence type="ECO:0000256" key="5">
    <source>
        <dbReference type="ARBA" id="ARBA00026121"/>
    </source>
</evidence>
<dbReference type="Pfam" id="PF00501">
    <property type="entry name" value="AMP-binding"/>
    <property type="match status" value="1"/>
</dbReference>
<dbReference type="InterPro" id="IPR042099">
    <property type="entry name" value="ANL_N_sf"/>
</dbReference>
<comment type="catalytic activity">
    <reaction evidence="8">
        <text>tetracosanoate + ATP + CoA = tetracosanoyl-CoA + AMP + diphosphate</text>
        <dbReference type="Rhea" id="RHEA:33639"/>
        <dbReference type="ChEBI" id="CHEBI:30616"/>
        <dbReference type="ChEBI" id="CHEBI:31014"/>
        <dbReference type="ChEBI" id="CHEBI:33019"/>
        <dbReference type="ChEBI" id="CHEBI:57287"/>
        <dbReference type="ChEBI" id="CHEBI:65052"/>
        <dbReference type="ChEBI" id="CHEBI:456215"/>
    </reaction>
    <physiologicalReaction direction="left-to-right" evidence="8">
        <dbReference type="Rhea" id="RHEA:33640"/>
    </physiologicalReaction>
</comment>
<dbReference type="GO" id="GO:0005789">
    <property type="term" value="C:endoplasmic reticulum membrane"/>
    <property type="evidence" value="ECO:0007669"/>
    <property type="project" value="TreeGrafter"/>
</dbReference>
<dbReference type="OrthoDB" id="288590at2759"/>
<dbReference type="GO" id="GO:0044539">
    <property type="term" value="P:long-chain fatty acid import into cell"/>
    <property type="evidence" value="ECO:0007669"/>
    <property type="project" value="TreeGrafter"/>
</dbReference>
<comment type="caution">
    <text evidence="11">The sequence shown here is derived from an EMBL/GenBank/DDBJ whole genome shotgun (WGS) entry which is preliminary data.</text>
</comment>
<dbReference type="GO" id="GO:0004467">
    <property type="term" value="F:long-chain fatty acid-CoA ligase activity"/>
    <property type="evidence" value="ECO:0007669"/>
    <property type="project" value="UniProtKB-EC"/>
</dbReference>
<evidence type="ECO:0000313" key="11">
    <source>
        <dbReference type="EMBL" id="TNN87110.1"/>
    </source>
</evidence>
<evidence type="ECO:0000256" key="8">
    <source>
        <dbReference type="ARBA" id="ARBA00048666"/>
    </source>
</evidence>
<dbReference type="GO" id="GO:0005324">
    <property type="term" value="F:long-chain fatty acid transmembrane transporter activity"/>
    <property type="evidence" value="ECO:0007669"/>
    <property type="project" value="TreeGrafter"/>
</dbReference>
<dbReference type="InterPro" id="IPR045851">
    <property type="entry name" value="AMP-bd_C_sf"/>
</dbReference>
<sequence length="373" mass="42336">MTLCLTSDKRLSHNMAACGVTSEDVFYINLPLYHSAGFLIGMVGGMERGVTVVLRRKFSASQFWDDCRKYDVTVMQYIGETMRYLCNTPRKDGEKNHKVRIAIGNGVRTDIWNEFLDRFGDIKVRELYAATEGNIGFINYTSKVGAVGRVNFVHRFFFPYTLIKFDTEKEEPVRNSEGLCIEAATGETGLLVGRVTRRSPFVGYAGNQQQTEKKRLRDVMKKGDLYFNTGDLLWFDDMKWKGENVATSEVADILTMANCIFEANVYGVKVEGHEGRIGMAAVTLKEGGAFDCLHTYQQVVTYLPAYARPRFIRVQPCLEMTGTFKMKKVKLVEEGFDPAHIQDPLYFLDPEKQTYVPLTGDIYGAIARREIKL</sequence>
<dbReference type="EMBL" id="SRLO01000012">
    <property type="protein sequence ID" value="TNN87110.1"/>
    <property type="molecule type" value="Genomic_DNA"/>
</dbReference>
<dbReference type="FunFam" id="3.30.300.30:FF:000002">
    <property type="entry name" value="Long-chain fatty acid transport protein 1"/>
    <property type="match status" value="1"/>
</dbReference>
<keyword evidence="3" id="KW-0276">Fatty acid metabolism</keyword>
<comment type="catalytic activity">
    <reaction evidence="6">
        <text>a very long-chain fatty acid + ATP + CoA = a very long-chain fatty acyl-CoA + AMP + diphosphate</text>
        <dbReference type="Rhea" id="RHEA:54536"/>
        <dbReference type="ChEBI" id="CHEBI:30616"/>
        <dbReference type="ChEBI" id="CHEBI:33019"/>
        <dbReference type="ChEBI" id="CHEBI:57287"/>
        <dbReference type="ChEBI" id="CHEBI:58950"/>
        <dbReference type="ChEBI" id="CHEBI:138261"/>
        <dbReference type="ChEBI" id="CHEBI:456215"/>
    </reaction>
    <physiologicalReaction direction="left-to-right" evidence="6">
        <dbReference type="Rhea" id="RHEA:54537"/>
    </physiologicalReaction>
</comment>
<dbReference type="SUPFAM" id="SSF56801">
    <property type="entry name" value="Acetyl-CoA synthetase-like"/>
    <property type="match status" value="1"/>
</dbReference>
<dbReference type="InterPro" id="IPR000873">
    <property type="entry name" value="AMP-dep_synth/lig_dom"/>
</dbReference>
<evidence type="ECO:0000259" key="10">
    <source>
        <dbReference type="Pfam" id="PF13193"/>
    </source>
</evidence>
<dbReference type="GO" id="GO:0005886">
    <property type="term" value="C:plasma membrane"/>
    <property type="evidence" value="ECO:0007669"/>
    <property type="project" value="TreeGrafter"/>
</dbReference>
<keyword evidence="2" id="KW-0436">Ligase</keyword>
<evidence type="ECO:0000259" key="9">
    <source>
        <dbReference type="Pfam" id="PF00501"/>
    </source>
</evidence>
<evidence type="ECO:0000313" key="12">
    <source>
        <dbReference type="Proteomes" id="UP000314294"/>
    </source>
</evidence>
<evidence type="ECO:0000256" key="3">
    <source>
        <dbReference type="ARBA" id="ARBA00022832"/>
    </source>
</evidence>